<dbReference type="EMBL" id="LAZR01005874">
    <property type="protein sequence ID" value="KKM96486.1"/>
    <property type="molecule type" value="Genomic_DNA"/>
</dbReference>
<proteinExistence type="predicted"/>
<dbReference type="PROSITE" id="PS51918">
    <property type="entry name" value="RADICAL_SAM"/>
    <property type="match status" value="1"/>
</dbReference>
<evidence type="ECO:0000256" key="7">
    <source>
        <dbReference type="ARBA" id="ARBA00023134"/>
    </source>
</evidence>
<dbReference type="SUPFAM" id="SSF102114">
    <property type="entry name" value="Radical SAM enzymes"/>
    <property type="match status" value="1"/>
</dbReference>
<dbReference type="GO" id="GO:0046872">
    <property type="term" value="F:metal ion binding"/>
    <property type="evidence" value="ECO:0007669"/>
    <property type="project" value="UniProtKB-KW"/>
</dbReference>
<evidence type="ECO:0000256" key="5">
    <source>
        <dbReference type="ARBA" id="ARBA00023004"/>
    </source>
</evidence>
<evidence type="ECO:0000259" key="10">
    <source>
        <dbReference type="PROSITE" id="PS51918"/>
    </source>
</evidence>
<dbReference type="AlphaFoldDB" id="A0A0F9MAU9"/>
<dbReference type="InterPro" id="IPR058240">
    <property type="entry name" value="rSAM_sf"/>
</dbReference>
<name>A0A0F9MAU9_9ZZZZ</name>
<dbReference type="Pfam" id="PF04055">
    <property type="entry name" value="Radical_SAM"/>
    <property type="match status" value="1"/>
</dbReference>
<evidence type="ECO:0000256" key="9">
    <source>
        <dbReference type="ARBA" id="ARBA00023239"/>
    </source>
</evidence>
<dbReference type="PANTHER" id="PTHR22960:SF0">
    <property type="entry name" value="MOLYBDENUM COFACTOR BIOSYNTHESIS PROTEIN 1"/>
    <property type="match status" value="1"/>
</dbReference>
<dbReference type="GO" id="GO:0005525">
    <property type="term" value="F:GTP binding"/>
    <property type="evidence" value="ECO:0007669"/>
    <property type="project" value="UniProtKB-KW"/>
</dbReference>
<dbReference type="InterPro" id="IPR013785">
    <property type="entry name" value="Aldolase_TIM"/>
</dbReference>
<protein>
    <recommendedName>
        <fullName evidence="10">Radical SAM core domain-containing protein</fullName>
    </recommendedName>
</protein>
<dbReference type="InterPro" id="IPR010505">
    <property type="entry name" value="MoaA_twitch"/>
</dbReference>
<keyword evidence="5" id="KW-0408">Iron</keyword>
<dbReference type="SFLD" id="SFLDG01383">
    <property type="entry name" value="cyclic_pyranopterin_phosphate"/>
    <property type="match status" value="1"/>
</dbReference>
<dbReference type="GO" id="GO:0006777">
    <property type="term" value="P:Mo-molybdopterin cofactor biosynthetic process"/>
    <property type="evidence" value="ECO:0007669"/>
    <property type="project" value="UniProtKB-KW"/>
</dbReference>
<sequence>MKDNFNRKIKHIRFSVTSKCQYSCLYCDSEGYSKTNELSVEEITKLCKLLAEILNVTRIKFTGGEPLCRKKIIEIIKNVSDLQLYKDISMTTNGLYLFEKAEELYKAGLNRINVSLASLNSKTYEKVYGMDTLETVLKGLKKAKEIGFNPIKLNLVLMRSLNENELEDFINFCAENNFILQLIELHKVSKTIGGNSDFYKKYHIDLKPIIKQLGSRAVKILVRGSMQNRKVITLPNSAIIETVTPSHEFCMGCTKLRVGCDGNLFGCLYRSDLGKNIKEALQNNNSLSKYEQIVKQVIDSREPYF</sequence>
<evidence type="ECO:0000256" key="8">
    <source>
        <dbReference type="ARBA" id="ARBA00023150"/>
    </source>
</evidence>
<dbReference type="InterPro" id="IPR050105">
    <property type="entry name" value="MoCo_biosynth_MoaA/MoaC"/>
</dbReference>
<feature type="domain" description="Radical SAM core" evidence="10">
    <location>
        <begin position="4"/>
        <end position="230"/>
    </location>
</feature>
<dbReference type="SMART" id="SM00729">
    <property type="entry name" value="Elp3"/>
    <property type="match status" value="1"/>
</dbReference>
<comment type="caution">
    <text evidence="11">The sequence shown here is derived from an EMBL/GenBank/DDBJ whole genome shotgun (WGS) entry which is preliminary data.</text>
</comment>
<evidence type="ECO:0000256" key="3">
    <source>
        <dbReference type="ARBA" id="ARBA00022723"/>
    </source>
</evidence>
<dbReference type="Pfam" id="PF06463">
    <property type="entry name" value="Mob_synth_C"/>
    <property type="match status" value="1"/>
</dbReference>
<keyword evidence="8" id="KW-0501">Molybdenum cofactor biosynthesis</keyword>
<keyword evidence="6" id="KW-0411">Iron-sulfur</keyword>
<dbReference type="SFLD" id="SFLDS00029">
    <property type="entry name" value="Radical_SAM"/>
    <property type="match status" value="1"/>
</dbReference>
<dbReference type="InterPro" id="IPR006638">
    <property type="entry name" value="Elp3/MiaA/NifB-like_rSAM"/>
</dbReference>
<keyword evidence="4" id="KW-0547">Nucleotide-binding</keyword>
<dbReference type="GO" id="GO:0051539">
    <property type="term" value="F:4 iron, 4 sulfur cluster binding"/>
    <property type="evidence" value="ECO:0007669"/>
    <property type="project" value="UniProtKB-KW"/>
</dbReference>
<dbReference type="PANTHER" id="PTHR22960">
    <property type="entry name" value="MOLYBDOPTERIN COFACTOR SYNTHESIS PROTEIN A"/>
    <property type="match status" value="1"/>
</dbReference>
<dbReference type="Gene3D" id="3.20.20.70">
    <property type="entry name" value="Aldolase class I"/>
    <property type="match status" value="1"/>
</dbReference>
<keyword evidence="2" id="KW-0949">S-adenosyl-L-methionine</keyword>
<keyword evidence="7" id="KW-0342">GTP-binding</keyword>
<organism evidence="11">
    <name type="scientific">marine sediment metagenome</name>
    <dbReference type="NCBI Taxonomy" id="412755"/>
    <lineage>
        <taxon>unclassified sequences</taxon>
        <taxon>metagenomes</taxon>
        <taxon>ecological metagenomes</taxon>
    </lineage>
</organism>
<dbReference type="SFLD" id="SFLDG01386">
    <property type="entry name" value="main_SPASM_domain-containing"/>
    <property type="match status" value="1"/>
</dbReference>
<evidence type="ECO:0000256" key="2">
    <source>
        <dbReference type="ARBA" id="ARBA00022691"/>
    </source>
</evidence>
<keyword evidence="3" id="KW-0479">Metal-binding</keyword>
<evidence type="ECO:0000313" key="11">
    <source>
        <dbReference type="EMBL" id="KKM96486.1"/>
    </source>
</evidence>
<dbReference type="CDD" id="cd01335">
    <property type="entry name" value="Radical_SAM"/>
    <property type="match status" value="1"/>
</dbReference>
<evidence type="ECO:0000256" key="1">
    <source>
        <dbReference type="ARBA" id="ARBA00022485"/>
    </source>
</evidence>
<reference evidence="11" key="1">
    <citation type="journal article" date="2015" name="Nature">
        <title>Complex archaea that bridge the gap between prokaryotes and eukaryotes.</title>
        <authorList>
            <person name="Spang A."/>
            <person name="Saw J.H."/>
            <person name="Jorgensen S.L."/>
            <person name="Zaremba-Niedzwiedzka K."/>
            <person name="Martijn J."/>
            <person name="Lind A.E."/>
            <person name="van Eijk R."/>
            <person name="Schleper C."/>
            <person name="Guy L."/>
            <person name="Ettema T.J."/>
        </authorList>
    </citation>
    <scope>NUCLEOTIDE SEQUENCE</scope>
</reference>
<dbReference type="InterPro" id="IPR040064">
    <property type="entry name" value="MoaA-like"/>
</dbReference>
<evidence type="ECO:0000256" key="4">
    <source>
        <dbReference type="ARBA" id="ARBA00022741"/>
    </source>
</evidence>
<keyword evidence="9" id="KW-0456">Lyase</keyword>
<dbReference type="GO" id="GO:0061799">
    <property type="term" value="F:cyclic pyranopterin monophosphate synthase activity"/>
    <property type="evidence" value="ECO:0007669"/>
    <property type="project" value="TreeGrafter"/>
</dbReference>
<dbReference type="SFLD" id="SFLDG01067">
    <property type="entry name" value="SPASM/twitch_domain_containing"/>
    <property type="match status" value="1"/>
</dbReference>
<gene>
    <name evidence="11" type="ORF">LCGC14_1177580</name>
</gene>
<keyword evidence="1" id="KW-0004">4Fe-4S</keyword>
<evidence type="ECO:0000256" key="6">
    <source>
        <dbReference type="ARBA" id="ARBA00023014"/>
    </source>
</evidence>
<dbReference type="InterPro" id="IPR007197">
    <property type="entry name" value="rSAM"/>
</dbReference>
<dbReference type="NCBIfam" id="NF001199">
    <property type="entry name" value="PRK00164.2-1"/>
    <property type="match status" value="1"/>
</dbReference>
<accession>A0A0F9MAU9</accession>
<dbReference type="GO" id="GO:0061798">
    <property type="term" value="F:GTP 3',8'-cyclase activity"/>
    <property type="evidence" value="ECO:0007669"/>
    <property type="project" value="TreeGrafter"/>
</dbReference>